<feature type="transmembrane region" description="Helical" evidence="15">
    <location>
        <begin position="982"/>
        <end position="1008"/>
    </location>
</feature>
<keyword evidence="9 15" id="KW-1133">Transmembrane helix</keyword>
<feature type="binding site" evidence="13">
    <location>
        <position position="403"/>
    </location>
    <ligand>
        <name>ATP</name>
        <dbReference type="ChEBI" id="CHEBI:30616"/>
    </ligand>
</feature>
<dbReference type="SFLD" id="SFLDS00003">
    <property type="entry name" value="Haloacid_Dehalogenase"/>
    <property type="match status" value="1"/>
</dbReference>
<dbReference type="NCBIfam" id="TIGR01652">
    <property type="entry name" value="ATPase-Plipid"/>
    <property type="match status" value="1"/>
</dbReference>
<keyword evidence="7 14" id="KW-0460">Magnesium</keyword>
<dbReference type="Pfam" id="PF16212">
    <property type="entry name" value="PhoLip_ATPase_C"/>
    <property type="match status" value="1"/>
</dbReference>
<evidence type="ECO:0000256" key="1">
    <source>
        <dbReference type="ARBA" id="ARBA00004141"/>
    </source>
</evidence>
<evidence type="ECO:0000256" key="10">
    <source>
        <dbReference type="ARBA" id="ARBA00023136"/>
    </source>
</evidence>
<dbReference type="Gene3D" id="3.40.50.1000">
    <property type="entry name" value="HAD superfamily/HAD-like"/>
    <property type="match status" value="1"/>
</dbReference>
<protein>
    <recommendedName>
        <fullName evidence="15">Phospholipid-transporting ATPase</fullName>
        <ecNumber evidence="15">7.6.2.1</ecNumber>
    </recommendedName>
</protein>
<dbReference type="InterPro" id="IPR001757">
    <property type="entry name" value="P_typ_ATPase"/>
</dbReference>
<comment type="caution">
    <text evidence="19">The sequence shown here is derived from an EMBL/GenBank/DDBJ whole genome shotgun (WGS) entry which is preliminary data.</text>
</comment>
<dbReference type="InterPro" id="IPR044492">
    <property type="entry name" value="P_typ_ATPase_HD_dom"/>
</dbReference>
<dbReference type="PRINTS" id="PR00119">
    <property type="entry name" value="CATATPASE"/>
</dbReference>
<dbReference type="Proteomes" id="UP001175271">
    <property type="component" value="Unassembled WGS sequence"/>
</dbReference>
<feature type="compositionally biased region" description="Basic residues" evidence="16">
    <location>
        <begin position="1173"/>
        <end position="1182"/>
    </location>
</feature>
<dbReference type="InterPro" id="IPR023299">
    <property type="entry name" value="ATPase_P-typ_cyto_dom_N"/>
</dbReference>
<keyword evidence="6 13" id="KW-0067">ATP-binding</keyword>
<dbReference type="Pfam" id="PF13246">
    <property type="entry name" value="Cation_ATPase"/>
    <property type="match status" value="1"/>
</dbReference>
<dbReference type="GO" id="GO:0140326">
    <property type="term" value="F:ATPase-coupled intramembrane lipid transporter activity"/>
    <property type="evidence" value="ECO:0007669"/>
    <property type="project" value="UniProtKB-EC"/>
</dbReference>
<sequence>MQRQSRKRLQKKPLQIVVGHAKQKSCNRISTTKYNIVTFVPRFLLEQFQQYANIFFLCISAIQLAGFSPLGRYTTIGPLCVILAIAAATELFEDFRRRLSDLKMNRQPTYSYTIDQGWQKKYWANLKMGEIVKVNRDQTIPADLVLISASEPAGMAYIETASLDGESNLKIRQAVSATFKLTSEDDIKNFVDVGAQLTYEPPSAAIYDFAGVISINSPQQNGTIHRNNYPLGPGQMLPRGAKLKNTEWIYGIAVYTGKATKLMMNMTQTPTKLSGVDKITNHIMLVQFGLLGLISVIGAFSGAVWLNYRITDHWYLPFHTPSSYKQEERDSMIILILGQVTLYAGLIPISLYVYLVMVRLVQAFFIRCDMEMYREKSDTRAEVRRSNLNDELGQVSYVLADKTGTLTRNEMVFKMCSVAGKTYGKEMCEGFDGKELMEDLMTNRNGNAKNINEFFTIIATCHTVVPEKVPEKVIYHGSSPDETALVRCAQLLGYVFHTRTPESVIISSNGCPRTFEILNVLEFTSDRKRMGIIVKTPEDTIKLFLKGADTVILPRLSPSNSRTVVEQTKEHIRKFAVFGYRTLCIAEKELSLDEYRAWEPNYYKACCALEDRKVQIEKTAELIENNLTLVGATAIEDRLQEGVPETLKQFSEANIRVWVLTGDKLETATNIGMSCSLIRTGMNTLVISKDSRAETLETVKNYVHQQLPASGDDPNLVVVIDGRSLQHLVDEGAPFEFVRLALAASSLICCRCTPKQKAAMVHLLKKHIDGVVLAIGDGANDVAMIQAAGVGVGITGEEGMQAAMAADYSIGQFRYLARLLFVHGALSYYRTGKVVLFTFYKNLCQVFILFIFMLYSGMSDTPLMDPWSVMSYNLCQTSWSPLLHGMLDRHALTNTLAKHPSLYRLNVNKSRLNVKLHLAWSLNAVIHATIIFFLGIHFHSGDTLWSNGRPGAIYTMGCIVDFMLVFVINCKAVLETDAINPFTIYVFLGSIIFFASVVPLYGLAYPVFTSKVITEMAGIGSMLYTTPNFYLMIALGIVTSLLYDIVIKVIQRTLFWTIRERVLYLEGLKGDGFDALYHPLKKMINVFESDRNEQKKQGRRKQKAESGYAFAQDEGNIVNQSNLVRVYDSRKPIVPGSQVESETSVRIRHLSSLDKLSLRNSQTSVTDSNSEMKKKKSKKRDV</sequence>
<keyword evidence="3 15" id="KW-0812">Transmembrane</keyword>
<evidence type="ECO:0000256" key="2">
    <source>
        <dbReference type="ARBA" id="ARBA00008109"/>
    </source>
</evidence>
<evidence type="ECO:0000256" key="11">
    <source>
        <dbReference type="ARBA" id="ARBA00034036"/>
    </source>
</evidence>
<dbReference type="SUPFAM" id="SSF56784">
    <property type="entry name" value="HAD-like"/>
    <property type="match status" value="1"/>
</dbReference>
<dbReference type="SUPFAM" id="SSF81660">
    <property type="entry name" value="Metal cation-transporting ATPase, ATP-binding domain N"/>
    <property type="match status" value="1"/>
</dbReference>
<feature type="active site" description="4-aspartylphosphate intermediate" evidence="12">
    <location>
        <position position="401"/>
    </location>
</feature>
<dbReference type="GO" id="GO:0005886">
    <property type="term" value="C:plasma membrane"/>
    <property type="evidence" value="ECO:0007669"/>
    <property type="project" value="TreeGrafter"/>
</dbReference>
<evidence type="ECO:0000256" key="4">
    <source>
        <dbReference type="ARBA" id="ARBA00022723"/>
    </source>
</evidence>
<dbReference type="InterPro" id="IPR032631">
    <property type="entry name" value="P-type_ATPase_N"/>
</dbReference>
<evidence type="ECO:0000259" key="17">
    <source>
        <dbReference type="Pfam" id="PF16209"/>
    </source>
</evidence>
<feature type="domain" description="P-type ATPase N-terminal" evidence="17">
    <location>
        <begin position="25"/>
        <end position="76"/>
    </location>
</feature>
<organism evidence="19 20">
    <name type="scientific">Steinernema hermaphroditum</name>
    <dbReference type="NCBI Taxonomy" id="289476"/>
    <lineage>
        <taxon>Eukaryota</taxon>
        <taxon>Metazoa</taxon>
        <taxon>Ecdysozoa</taxon>
        <taxon>Nematoda</taxon>
        <taxon>Chromadorea</taxon>
        <taxon>Rhabditida</taxon>
        <taxon>Tylenchina</taxon>
        <taxon>Panagrolaimomorpha</taxon>
        <taxon>Strongyloidoidea</taxon>
        <taxon>Steinernematidae</taxon>
        <taxon>Steinernema</taxon>
    </lineage>
</organism>
<comment type="catalytic activity">
    <reaction evidence="11 15">
        <text>ATP + H2O + phospholipidSide 1 = ADP + phosphate + phospholipidSide 2.</text>
        <dbReference type="EC" id="7.6.2.1"/>
    </reaction>
</comment>
<evidence type="ECO:0000313" key="19">
    <source>
        <dbReference type="EMBL" id="KAK0428683.1"/>
    </source>
</evidence>
<dbReference type="InterPro" id="IPR036412">
    <property type="entry name" value="HAD-like_sf"/>
</dbReference>
<keyword evidence="4 14" id="KW-0479">Metal-binding</keyword>
<dbReference type="InterPro" id="IPR032630">
    <property type="entry name" value="P_typ_ATPase_c"/>
</dbReference>
<dbReference type="PANTHER" id="PTHR24092:SF150">
    <property type="entry name" value="PHOSPHOLIPID-TRANSPORTING ATPASE"/>
    <property type="match status" value="1"/>
</dbReference>
<feature type="binding site" evidence="13">
    <location>
        <position position="757"/>
    </location>
    <ligand>
        <name>ATP</name>
        <dbReference type="ChEBI" id="CHEBI:30616"/>
    </ligand>
</feature>
<feature type="domain" description="P-type ATPase C-terminal" evidence="18">
    <location>
        <begin position="803"/>
        <end position="1055"/>
    </location>
</feature>
<keyword evidence="5 13" id="KW-0547">Nucleotide-binding</keyword>
<feature type="binding site" evidence="13">
    <location>
        <position position="661"/>
    </location>
    <ligand>
        <name>ATP</name>
        <dbReference type="ChEBI" id="CHEBI:30616"/>
    </ligand>
</feature>
<feature type="binding site" evidence="13">
    <location>
        <position position="751"/>
    </location>
    <ligand>
        <name>ATP</name>
        <dbReference type="ChEBI" id="CHEBI:30616"/>
    </ligand>
</feature>
<feature type="binding site" evidence="13">
    <location>
        <position position="780"/>
    </location>
    <ligand>
        <name>ATP</name>
        <dbReference type="ChEBI" id="CHEBI:30616"/>
    </ligand>
</feature>
<name>A0AA39ITD4_9BILA</name>
<dbReference type="FunFam" id="3.40.50.1000:FF:000014">
    <property type="entry name" value="Phospholipid-transporting ATPase"/>
    <property type="match status" value="1"/>
</dbReference>
<feature type="binding site" evidence="13">
    <location>
        <position position="546"/>
    </location>
    <ligand>
        <name>ATP</name>
        <dbReference type="ChEBI" id="CHEBI:30616"/>
    </ligand>
</feature>
<dbReference type="SFLD" id="SFLDF00027">
    <property type="entry name" value="p-type_atpase"/>
    <property type="match status" value="1"/>
</dbReference>
<dbReference type="SUPFAM" id="SSF81653">
    <property type="entry name" value="Calcium ATPase, transduction domain A"/>
    <property type="match status" value="1"/>
</dbReference>
<feature type="binding site" evidence="14">
    <location>
        <position position="781"/>
    </location>
    <ligand>
        <name>Mg(2+)</name>
        <dbReference type="ChEBI" id="CHEBI:18420"/>
    </ligand>
</feature>
<feature type="binding site" evidence="13">
    <location>
        <position position="482"/>
    </location>
    <ligand>
        <name>ATP</name>
        <dbReference type="ChEBI" id="CHEBI:30616"/>
    </ligand>
</feature>
<feature type="region of interest" description="Disordered" evidence="16">
    <location>
        <begin position="1158"/>
        <end position="1182"/>
    </location>
</feature>
<feature type="binding site" evidence="13">
    <location>
        <position position="402"/>
    </location>
    <ligand>
        <name>ATP</name>
        <dbReference type="ChEBI" id="CHEBI:30616"/>
    </ligand>
</feature>
<evidence type="ECO:0000313" key="20">
    <source>
        <dbReference type="Proteomes" id="UP001175271"/>
    </source>
</evidence>
<dbReference type="PANTHER" id="PTHR24092">
    <property type="entry name" value="PROBABLE PHOSPHOLIPID-TRANSPORTING ATPASE"/>
    <property type="match status" value="1"/>
</dbReference>
<dbReference type="EC" id="7.6.2.1" evidence="15"/>
<evidence type="ECO:0000256" key="6">
    <source>
        <dbReference type="ARBA" id="ARBA00022840"/>
    </source>
</evidence>
<keyword evidence="20" id="KW-1185">Reference proteome</keyword>
<evidence type="ECO:0000256" key="9">
    <source>
        <dbReference type="ARBA" id="ARBA00022989"/>
    </source>
</evidence>
<dbReference type="InterPro" id="IPR008250">
    <property type="entry name" value="ATPase_P-typ_transduc_dom_A_sf"/>
</dbReference>
<evidence type="ECO:0000256" key="15">
    <source>
        <dbReference type="RuleBase" id="RU362033"/>
    </source>
</evidence>
<dbReference type="InterPro" id="IPR023214">
    <property type="entry name" value="HAD_sf"/>
</dbReference>
<feature type="binding site" evidence="13">
    <location>
        <position position="663"/>
    </location>
    <ligand>
        <name>ATP</name>
        <dbReference type="ChEBI" id="CHEBI:30616"/>
    </ligand>
</feature>
<dbReference type="NCBIfam" id="TIGR01494">
    <property type="entry name" value="ATPase_P-type"/>
    <property type="match status" value="1"/>
</dbReference>
<dbReference type="InterPro" id="IPR018303">
    <property type="entry name" value="ATPase_P-typ_P_site"/>
</dbReference>
<keyword evidence="8 15" id="KW-1278">Translocase</keyword>
<feature type="binding site" evidence="14">
    <location>
        <position position="403"/>
    </location>
    <ligand>
        <name>Mg(2+)</name>
        <dbReference type="ChEBI" id="CHEBI:18420"/>
    </ligand>
</feature>
<dbReference type="SFLD" id="SFLDG00002">
    <property type="entry name" value="C1.7:_P-type_atpase_like"/>
    <property type="match status" value="1"/>
</dbReference>
<dbReference type="GO" id="GO:0045332">
    <property type="term" value="P:phospholipid translocation"/>
    <property type="evidence" value="ECO:0007669"/>
    <property type="project" value="TreeGrafter"/>
</dbReference>
<dbReference type="GO" id="GO:0000287">
    <property type="term" value="F:magnesium ion binding"/>
    <property type="evidence" value="ECO:0007669"/>
    <property type="project" value="UniProtKB-UniRule"/>
</dbReference>
<feature type="binding site" evidence="13">
    <location>
        <position position="401"/>
    </location>
    <ligand>
        <name>ATP</name>
        <dbReference type="ChEBI" id="CHEBI:30616"/>
    </ligand>
</feature>
<evidence type="ECO:0000256" key="8">
    <source>
        <dbReference type="ARBA" id="ARBA00022967"/>
    </source>
</evidence>
<reference evidence="19" key="1">
    <citation type="submission" date="2023-06" db="EMBL/GenBank/DDBJ databases">
        <title>Genomic analysis of the entomopathogenic nematode Steinernema hermaphroditum.</title>
        <authorList>
            <person name="Schwarz E.M."/>
            <person name="Heppert J.K."/>
            <person name="Baniya A."/>
            <person name="Schwartz H.T."/>
            <person name="Tan C.-H."/>
            <person name="Antoshechkin I."/>
            <person name="Sternberg P.W."/>
            <person name="Goodrich-Blair H."/>
            <person name="Dillman A.R."/>
        </authorList>
    </citation>
    <scope>NUCLEOTIDE SEQUENCE</scope>
    <source>
        <strain evidence="19">PS9179</strain>
        <tissue evidence="19">Whole animal</tissue>
    </source>
</reference>
<dbReference type="PROSITE" id="PS00154">
    <property type="entry name" value="ATPASE_E1_E2"/>
    <property type="match status" value="1"/>
</dbReference>
<feature type="transmembrane region" description="Helical" evidence="15">
    <location>
        <begin position="332"/>
        <end position="357"/>
    </location>
</feature>
<evidence type="ECO:0000256" key="13">
    <source>
        <dbReference type="PIRSR" id="PIRSR606539-2"/>
    </source>
</evidence>
<feature type="binding site" evidence="13">
    <location>
        <position position="781"/>
    </location>
    <ligand>
        <name>ATP</name>
        <dbReference type="ChEBI" id="CHEBI:30616"/>
    </ligand>
</feature>
<accession>A0AA39ITD4</accession>
<gene>
    <name evidence="19" type="ORF">QR680_010944</name>
</gene>
<dbReference type="InterPro" id="IPR006539">
    <property type="entry name" value="P-type_ATPase_IV"/>
</dbReference>
<comment type="cofactor">
    <cofactor evidence="14">
        <name>Mg(2+)</name>
        <dbReference type="ChEBI" id="CHEBI:18420"/>
    </cofactor>
</comment>
<feature type="binding site" evidence="14">
    <location>
        <position position="777"/>
    </location>
    <ligand>
        <name>Mg(2+)</name>
        <dbReference type="ChEBI" id="CHEBI:18420"/>
    </ligand>
</feature>
<feature type="binding site" evidence="13">
    <location>
        <position position="662"/>
    </location>
    <ligand>
        <name>ATP</name>
        <dbReference type="ChEBI" id="CHEBI:30616"/>
    </ligand>
</feature>
<feature type="transmembrane region" description="Helical" evidence="15">
    <location>
        <begin position="835"/>
        <end position="855"/>
    </location>
</feature>
<evidence type="ECO:0000256" key="7">
    <source>
        <dbReference type="ARBA" id="ARBA00022842"/>
    </source>
</evidence>
<feature type="transmembrane region" description="Helical" evidence="15">
    <location>
        <begin position="1028"/>
        <end position="1050"/>
    </location>
</feature>
<dbReference type="GO" id="GO:0005524">
    <property type="term" value="F:ATP binding"/>
    <property type="evidence" value="ECO:0007669"/>
    <property type="project" value="UniProtKB-UniRule"/>
</dbReference>
<feature type="transmembrane region" description="Helical" evidence="15">
    <location>
        <begin position="918"/>
        <end position="939"/>
    </location>
</feature>
<dbReference type="Gene3D" id="2.70.150.10">
    <property type="entry name" value="Calcium-transporting ATPase, cytoplasmic transduction domain A"/>
    <property type="match status" value="1"/>
</dbReference>
<comment type="subcellular location">
    <subcellularLocation>
        <location evidence="1 15">Membrane</location>
        <topology evidence="1 15">Multi-pass membrane protein</topology>
    </subcellularLocation>
</comment>
<dbReference type="SUPFAM" id="SSF81665">
    <property type="entry name" value="Calcium ATPase, transmembrane domain M"/>
    <property type="match status" value="1"/>
</dbReference>
<evidence type="ECO:0000256" key="12">
    <source>
        <dbReference type="PIRSR" id="PIRSR606539-1"/>
    </source>
</evidence>
<keyword evidence="10 15" id="KW-0472">Membrane</keyword>
<feature type="transmembrane region" description="Helical" evidence="15">
    <location>
        <begin position="951"/>
        <end position="970"/>
    </location>
</feature>
<dbReference type="Gene3D" id="3.40.1110.10">
    <property type="entry name" value="Calcium-transporting ATPase, cytoplasmic domain N"/>
    <property type="match status" value="1"/>
</dbReference>
<evidence type="ECO:0000259" key="18">
    <source>
        <dbReference type="Pfam" id="PF16212"/>
    </source>
</evidence>
<dbReference type="AlphaFoldDB" id="A0AA39ITD4"/>
<evidence type="ECO:0000256" key="3">
    <source>
        <dbReference type="ARBA" id="ARBA00022692"/>
    </source>
</evidence>
<proteinExistence type="inferred from homology"/>
<feature type="binding site" evidence="14">
    <location>
        <position position="401"/>
    </location>
    <ligand>
        <name>Mg(2+)</name>
        <dbReference type="ChEBI" id="CHEBI:18420"/>
    </ligand>
</feature>
<feature type="compositionally biased region" description="Polar residues" evidence="16">
    <location>
        <begin position="1158"/>
        <end position="1169"/>
    </location>
</feature>
<dbReference type="Pfam" id="PF16209">
    <property type="entry name" value="PhoLip_ATPase_N"/>
    <property type="match status" value="1"/>
</dbReference>
<feature type="binding site" evidence="13">
    <location>
        <position position="523"/>
    </location>
    <ligand>
        <name>ATP</name>
        <dbReference type="ChEBI" id="CHEBI:30616"/>
    </ligand>
</feature>
<evidence type="ECO:0000256" key="14">
    <source>
        <dbReference type="PIRSR" id="PIRSR606539-3"/>
    </source>
</evidence>
<dbReference type="GO" id="GO:0016887">
    <property type="term" value="F:ATP hydrolysis activity"/>
    <property type="evidence" value="ECO:0007669"/>
    <property type="project" value="InterPro"/>
</dbReference>
<feature type="binding site" evidence="13">
    <location>
        <position position="581"/>
    </location>
    <ligand>
        <name>ATP</name>
        <dbReference type="ChEBI" id="CHEBI:30616"/>
    </ligand>
</feature>
<feature type="transmembrane region" description="Helical" evidence="15">
    <location>
        <begin position="288"/>
        <end position="308"/>
    </location>
</feature>
<comment type="similarity">
    <text evidence="2 15">Belongs to the cation transport ATPase (P-type) (TC 3.A.3) family. Type IV subfamily.</text>
</comment>
<evidence type="ECO:0000256" key="5">
    <source>
        <dbReference type="ARBA" id="ARBA00022741"/>
    </source>
</evidence>
<dbReference type="InterPro" id="IPR023298">
    <property type="entry name" value="ATPase_P-typ_TM_dom_sf"/>
</dbReference>
<dbReference type="EMBL" id="JAUCMV010000001">
    <property type="protein sequence ID" value="KAK0428683.1"/>
    <property type="molecule type" value="Genomic_DNA"/>
</dbReference>
<dbReference type="GO" id="GO:0005802">
    <property type="term" value="C:trans-Golgi network"/>
    <property type="evidence" value="ECO:0007669"/>
    <property type="project" value="TreeGrafter"/>
</dbReference>
<evidence type="ECO:0000256" key="16">
    <source>
        <dbReference type="SAM" id="MobiDB-lite"/>
    </source>
</evidence>